<dbReference type="Proteomes" id="UP001238179">
    <property type="component" value="Chromosome"/>
</dbReference>
<dbReference type="GO" id="GO:0005737">
    <property type="term" value="C:cytoplasm"/>
    <property type="evidence" value="ECO:0007669"/>
    <property type="project" value="InterPro"/>
</dbReference>
<dbReference type="PANTHER" id="PTHR36120">
    <property type="entry name" value="FUCOSE ISOMERASE"/>
    <property type="match status" value="1"/>
</dbReference>
<keyword evidence="2" id="KW-0119">Carbohydrate metabolism</keyword>
<organism evidence="3 4">
    <name type="scientific">Mesoterricola silvestris</name>
    <dbReference type="NCBI Taxonomy" id="2927979"/>
    <lineage>
        <taxon>Bacteria</taxon>
        <taxon>Pseudomonadati</taxon>
        <taxon>Acidobacteriota</taxon>
        <taxon>Holophagae</taxon>
        <taxon>Holophagales</taxon>
        <taxon>Holophagaceae</taxon>
        <taxon>Mesoterricola</taxon>
    </lineage>
</organism>
<keyword evidence="1 3" id="KW-0413">Isomerase</keyword>
<accession>A0AA48GUJ8</accession>
<dbReference type="KEGG" id="msil:METEAL_38140"/>
<dbReference type="RefSeq" id="WP_316413313.1">
    <property type="nucleotide sequence ID" value="NZ_AP027080.1"/>
</dbReference>
<dbReference type="GO" id="GO:0016861">
    <property type="term" value="F:intramolecular oxidoreductase activity, interconverting aldoses and ketoses"/>
    <property type="evidence" value="ECO:0007669"/>
    <property type="project" value="InterPro"/>
</dbReference>
<dbReference type="EMBL" id="AP027080">
    <property type="protein sequence ID" value="BDU74640.1"/>
    <property type="molecule type" value="Genomic_DNA"/>
</dbReference>
<dbReference type="InterPro" id="IPR009015">
    <property type="entry name" value="Fucose_isomerase_N/cen_sf"/>
</dbReference>
<protein>
    <submittedName>
        <fullName evidence="3">Fucose isomerase</fullName>
    </submittedName>
</protein>
<name>A0AA48GUJ8_9BACT</name>
<dbReference type="GO" id="GO:0005996">
    <property type="term" value="P:monosaccharide metabolic process"/>
    <property type="evidence" value="ECO:0007669"/>
    <property type="project" value="InterPro"/>
</dbReference>
<sequence length="402" mass="42307">MLTILPLASAFHSAAQVRETVAALGAALEARGIVHRMLTSPGEAAALLIVTGGTEHLALEALEGQEGPVLLLAHPRQNSLPAAMEVLCRLRQEGRPGRILLLNDGEEGYAALARVADHLAVRAQLRATRLGRIGAPSDWLVGSMPDAARVAEAWGPQIVDVPLEAVREAIRDADPEEAEALRRDFCGGASGILEPGAADLDLAARVGAGLRAVVRAYDLDACSVRCFDLVKELATTGCLALSALLDQGIVAGCEGDVPAALTMLWMQAVSGGASFMANPQDLDPATSTLWLAHCTVPRSLVRSYALRSHFESGLGVGIQGTLPEGPVTLARIGGPALRGLFVSDGELLANGDSPQRCRTQVQVRLQGSVAPLLENPMGNHHVLVPGHWEARLREYHSLCVPA</sequence>
<dbReference type="SUPFAM" id="SSF53743">
    <property type="entry name" value="FucI/AraA N-terminal and middle domains"/>
    <property type="match status" value="1"/>
</dbReference>
<evidence type="ECO:0000256" key="2">
    <source>
        <dbReference type="ARBA" id="ARBA00023277"/>
    </source>
</evidence>
<evidence type="ECO:0000256" key="1">
    <source>
        <dbReference type="ARBA" id="ARBA00023235"/>
    </source>
</evidence>
<evidence type="ECO:0000313" key="3">
    <source>
        <dbReference type="EMBL" id="BDU74640.1"/>
    </source>
</evidence>
<dbReference type="PANTHER" id="PTHR36120:SF2">
    <property type="entry name" value="FUCOSE ISOMERASE"/>
    <property type="match status" value="1"/>
</dbReference>
<evidence type="ECO:0000313" key="4">
    <source>
        <dbReference type="Proteomes" id="UP001238179"/>
    </source>
</evidence>
<proteinExistence type="predicted"/>
<dbReference type="AlphaFoldDB" id="A0AA48GUJ8"/>
<gene>
    <name evidence="3" type="ORF">METEAL_38140</name>
</gene>
<keyword evidence="4" id="KW-1185">Reference proteome</keyword>
<reference evidence="4" key="1">
    <citation type="journal article" date="2023" name="Int. J. Syst. Evol. Microbiol.">
        <title>Mesoterricola silvestris gen. nov., sp. nov., Mesoterricola sediminis sp. nov., Geothrix oryzae sp. nov., Geothrix edaphica sp. nov., Geothrix rubra sp. nov., and Geothrix limicola sp. nov., six novel members of Acidobacteriota isolated from soils.</title>
        <authorList>
            <person name="Itoh H."/>
            <person name="Sugisawa Y."/>
            <person name="Mise K."/>
            <person name="Xu Z."/>
            <person name="Kuniyasu M."/>
            <person name="Ushijima N."/>
            <person name="Kawano K."/>
            <person name="Kobayashi E."/>
            <person name="Shiratori Y."/>
            <person name="Masuda Y."/>
            <person name="Senoo K."/>
        </authorList>
    </citation>
    <scope>NUCLEOTIDE SEQUENCE [LARGE SCALE GENOMIC DNA]</scope>
    <source>
        <strain evidence="4">W79</strain>
    </source>
</reference>